<organism evidence="3 4">
    <name type="scientific">Sphingobacterium nematocida</name>
    <dbReference type="NCBI Taxonomy" id="1513896"/>
    <lineage>
        <taxon>Bacteria</taxon>
        <taxon>Pseudomonadati</taxon>
        <taxon>Bacteroidota</taxon>
        <taxon>Sphingobacteriia</taxon>
        <taxon>Sphingobacteriales</taxon>
        <taxon>Sphingobacteriaceae</taxon>
        <taxon>Sphingobacterium</taxon>
    </lineage>
</organism>
<sequence length="313" mass="34851">MRSLLLFLGFFLTVLLFLSKGAMAQQGQTLHIVQGKKVTLRADSKHALSYIWFKNDEPLNGLHDQRIVVVEPGIYTVIALGDGCNSDMSDPVEIILDPGGGEVTVDLEIRNLPEKGVVALGEPFNYQLMVLNNGLVDATDLRVTFDLPASLEYLKPVGSYGGEIDFIQSSRQLLWKLPELKAKEFLSLWVSVKGIADGDVITMAKVTAKEKDGSALNNESDAKVRIVFFQIPNVFTPNGDGKNDTFVIQGLELFDKKRLRVFNRSGFEVYQSENYGNDWNGQGLGLGTYFYILEFEGDNQKSRVIKGYVTILR</sequence>
<evidence type="ECO:0000313" key="4">
    <source>
        <dbReference type="Proteomes" id="UP000190150"/>
    </source>
</evidence>
<dbReference type="Pfam" id="PF01345">
    <property type="entry name" value="DUF11"/>
    <property type="match status" value="1"/>
</dbReference>
<evidence type="ECO:0000256" key="1">
    <source>
        <dbReference type="SAM" id="SignalP"/>
    </source>
</evidence>
<dbReference type="OrthoDB" id="9765926at2"/>
<accession>A0A1T5G4F0</accession>
<keyword evidence="4" id="KW-1185">Reference proteome</keyword>
<dbReference type="STRING" id="1513896.SAMN05660841_03760"/>
<dbReference type="Proteomes" id="UP000190150">
    <property type="component" value="Unassembled WGS sequence"/>
</dbReference>
<dbReference type="Pfam" id="PF13585">
    <property type="entry name" value="CHU_C"/>
    <property type="match status" value="1"/>
</dbReference>
<feature type="signal peptide" evidence="1">
    <location>
        <begin position="1"/>
        <end position="24"/>
    </location>
</feature>
<dbReference type="InterPro" id="IPR001434">
    <property type="entry name" value="OmcB-like_DUF11"/>
</dbReference>
<dbReference type="AlphaFoldDB" id="A0A1T5G4F0"/>
<name>A0A1T5G4F0_9SPHI</name>
<evidence type="ECO:0000259" key="2">
    <source>
        <dbReference type="Pfam" id="PF01345"/>
    </source>
</evidence>
<protein>
    <submittedName>
        <fullName evidence="3">Gliding motility-associated C-terminal domain-containing protein</fullName>
    </submittedName>
</protein>
<proteinExistence type="predicted"/>
<feature type="chain" id="PRO_5012301411" evidence="1">
    <location>
        <begin position="25"/>
        <end position="313"/>
    </location>
</feature>
<dbReference type="EMBL" id="FUZF01000021">
    <property type="protein sequence ID" value="SKC03343.1"/>
    <property type="molecule type" value="Genomic_DNA"/>
</dbReference>
<evidence type="ECO:0000313" key="3">
    <source>
        <dbReference type="EMBL" id="SKC03343.1"/>
    </source>
</evidence>
<dbReference type="RefSeq" id="WP_079645413.1">
    <property type="nucleotide sequence ID" value="NZ_FUZF01000021.1"/>
</dbReference>
<dbReference type="InterPro" id="IPR047589">
    <property type="entry name" value="DUF11_rpt"/>
</dbReference>
<gene>
    <name evidence="3" type="ORF">SAMN05660841_03760</name>
</gene>
<reference evidence="4" key="1">
    <citation type="submission" date="2017-02" db="EMBL/GenBank/DDBJ databases">
        <authorList>
            <person name="Varghese N."/>
            <person name="Submissions S."/>
        </authorList>
    </citation>
    <scope>NUCLEOTIDE SEQUENCE [LARGE SCALE GENOMIC DNA]</scope>
    <source>
        <strain evidence="4">DSM 24091</strain>
    </source>
</reference>
<dbReference type="NCBIfam" id="TIGR04131">
    <property type="entry name" value="Bac_Flav_CTERM"/>
    <property type="match status" value="1"/>
</dbReference>
<dbReference type="NCBIfam" id="TIGR01451">
    <property type="entry name" value="B_ant_repeat"/>
    <property type="match status" value="1"/>
</dbReference>
<feature type="domain" description="DUF11" evidence="2">
    <location>
        <begin position="106"/>
        <end position="224"/>
    </location>
</feature>
<keyword evidence="1" id="KW-0732">Signal</keyword>
<dbReference type="InterPro" id="IPR026341">
    <property type="entry name" value="T9SS_type_B"/>
</dbReference>